<reference evidence="2" key="2">
    <citation type="submission" date="2021-09" db="EMBL/GenBank/DDBJ databases">
        <authorList>
            <person name="Jia N."/>
            <person name="Wang J."/>
            <person name="Shi W."/>
            <person name="Du L."/>
            <person name="Sun Y."/>
            <person name="Zhan W."/>
            <person name="Jiang J."/>
            <person name="Wang Q."/>
            <person name="Zhang B."/>
            <person name="Ji P."/>
            <person name="Sakyi L.B."/>
            <person name="Cui X."/>
            <person name="Yuan T."/>
            <person name="Jiang B."/>
            <person name="Yang W."/>
            <person name="Lam T.T.-Y."/>
            <person name="Chang Q."/>
            <person name="Ding S."/>
            <person name="Wang X."/>
            <person name="Zhu J."/>
            <person name="Ruan X."/>
            <person name="Zhao L."/>
            <person name="Wei J."/>
            <person name="Que T."/>
            <person name="Du C."/>
            <person name="Cheng J."/>
            <person name="Dai P."/>
            <person name="Han X."/>
            <person name="Huang E."/>
            <person name="Gao Y."/>
            <person name="Liu J."/>
            <person name="Shao H."/>
            <person name="Ye R."/>
            <person name="Li L."/>
            <person name="Wei W."/>
            <person name="Wang X."/>
            <person name="Wang C."/>
            <person name="Huo Q."/>
            <person name="Li W."/>
            <person name="Guo W."/>
            <person name="Chen H."/>
            <person name="Chen S."/>
            <person name="Zhou L."/>
            <person name="Zhou L."/>
            <person name="Ni X."/>
            <person name="Tian J."/>
            <person name="Zhou Y."/>
            <person name="Sheng Y."/>
            <person name="Liu T."/>
            <person name="Pan Y."/>
            <person name="Xia L."/>
            <person name="Li J."/>
            <person name="Zhao F."/>
            <person name="Cao W."/>
        </authorList>
    </citation>
    <scope>NUCLEOTIDE SEQUENCE</scope>
    <source>
        <strain evidence="2">Rsan-2018</strain>
        <tissue evidence="2">Larvae</tissue>
    </source>
</reference>
<feature type="region of interest" description="Disordered" evidence="1">
    <location>
        <begin position="1"/>
        <end position="20"/>
    </location>
</feature>
<gene>
    <name evidence="2" type="ORF">HPB52_007727</name>
</gene>
<dbReference type="EMBL" id="JABSTV010001251">
    <property type="protein sequence ID" value="KAH7951301.1"/>
    <property type="molecule type" value="Genomic_DNA"/>
</dbReference>
<keyword evidence="3" id="KW-1185">Reference proteome</keyword>
<comment type="caution">
    <text evidence="2">The sequence shown here is derived from an EMBL/GenBank/DDBJ whole genome shotgun (WGS) entry which is preliminary data.</text>
</comment>
<evidence type="ECO:0000313" key="3">
    <source>
        <dbReference type="Proteomes" id="UP000821837"/>
    </source>
</evidence>
<dbReference type="Proteomes" id="UP000821837">
    <property type="component" value="Chromosome 5"/>
</dbReference>
<accession>A0A9D4PRY1</accession>
<evidence type="ECO:0000256" key="1">
    <source>
        <dbReference type="SAM" id="MobiDB-lite"/>
    </source>
</evidence>
<reference evidence="2" key="1">
    <citation type="journal article" date="2020" name="Cell">
        <title>Large-Scale Comparative Analyses of Tick Genomes Elucidate Their Genetic Diversity and Vector Capacities.</title>
        <authorList>
            <consortium name="Tick Genome and Microbiome Consortium (TIGMIC)"/>
            <person name="Jia N."/>
            <person name="Wang J."/>
            <person name="Shi W."/>
            <person name="Du L."/>
            <person name="Sun Y."/>
            <person name="Zhan W."/>
            <person name="Jiang J.F."/>
            <person name="Wang Q."/>
            <person name="Zhang B."/>
            <person name="Ji P."/>
            <person name="Bell-Sakyi L."/>
            <person name="Cui X.M."/>
            <person name="Yuan T.T."/>
            <person name="Jiang B.G."/>
            <person name="Yang W.F."/>
            <person name="Lam T.T."/>
            <person name="Chang Q.C."/>
            <person name="Ding S.J."/>
            <person name="Wang X.J."/>
            <person name="Zhu J.G."/>
            <person name="Ruan X.D."/>
            <person name="Zhao L."/>
            <person name="Wei J.T."/>
            <person name="Ye R.Z."/>
            <person name="Que T.C."/>
            <person name="Du C.H."/>
            <person name="Zhou Y.H."/>
            <person name="Cheng J.X."/>
            <person name="Dai P.F."/>
            <person name="Guo W.B."/>
            <person name="Han X.H."/>
            <person name="Huang E.J."/>
            <person name="Li L.F."/>
            <person name="Wei W."/>
            <person name="Gao Y.C."/>
            <person name="Liu J.Z."/>
            <person name="Shao H.Z."/>
            <person name="Wang X."/>
            <person name="Wang C.C."/>
            <person name="Yang T.C."/>
            <person name="Huo Q.B."/>
            <person name="Li W."/>
            <person name="Chen H.Y."/>
            <person name="Chen S.E."/>
            <person name="Zhou L.G."/>
            <person name="Ni X.B."/>
            <person name="Tian J.H."/>
            <person name="Sheng Y."/>
            <person name="Liu T."/>
            <person name="Pan Y.S."/>
            <person name="Xia L.Y."/>
            <person name="Li J."/>
            <person name="Zhao F."/>
            <person name="Cao W.C."/>
        </authorList>
    </citation>
    <scope>NUCLEOTIDE SEQUENCE</scope>
    <source>
        <strain evidence="2">Rsan-2018</strain>
    </source>
</reference>
<dbReference type="AlphaFoldDB" id="A0A9D4PRY1"/>
<name>A0A9D4PRY1_RHISA</name>
<feature type="compositionally biased region" description="Basic residues" evidence="1">
    <location>
        <begin position="1"/>
        <end position="12"/>
    </location>
</feature>
<proteinExistence type="predicted"/>
<protein>
    <submittedName>
        <fullName evidence="2">Uncharacterized protein</fullName>
    </submittedName>
</protein>
<sequence length="86" mass="9094">MRDMHGRRRRKGSVAAAAGAALGGADVRDIDRNGRVVVVVCRGGGGGPERSPRGCCTARALQGPDRSAALQELPRLRVFSREVLTL</sequence>
<organism evidence="2 3">
    <name type="scientific">Rhipicephalus sanguineus</name>
    <name type="common">Brown dog tick</name>
    <name type="synonym">Ixodes sanguineus</name>
    <dbReference type="NCBI Taxonomy" id="34632"/>
    <lineage>
        <taxon>Eukaryota</taxon>
        <taxon>Metazoa</taxon>
        <taxon>Ecdysozoa</taxon>
        <taxon>Arthropoda</taxon>
        <taxon>Chelicerata</taxon>
        <taxon>Arachnida</taxon>
        <taxon>Acari</taxon>
        <taxon>Parasitiformes</taxon>
        <taxon>Ixodida</taxon>
        <taxon>Ixodoidea</taxon>
        <taxon>Ixodidae</taxon>
        <taxon>Rhipicephalinae</taxon>
        <taxon>Rhipicephalus</taxon>
        <taxon>Rhipicephalus</taxon>
    </lineage>
</organism>
<evidence type="ECO:0000313" key="2">
    <source>
        <dbReference type="EMBL" id="KAH7951301.1"/>
    </source>
</evidence>